<evidence type="ECO:0000313" key="4">
    <source>
        <dbReference type="EMBL" id="KAA8913650.1"/>
    </source>
</evidence>
<name>A0A5J5F8P7_9PEZI</name>
<dbReference type="InParanoid" id="A0A5J5F8P7"/>
<dbReference type="InterPro" id="IPR042301">
    <property type="entry name" value="GH115_sf"/>
</dbReference>
<keyword evidence="2" id="KW-0732">Signal</keyword>
<dbReference type="Gene3D" id="3.30.379.10">
    <property type="entry name" value="Chitobiase/beta-hexosaminidase domain 2-like"/>
    <property type="match status" value="1"/>
</dbReference>
<dbReference type="OrthoDB" id="4849794at2759"/>
<evidence type="ECO:0000256" key="1">
    <source>
        <dbReference type="ARBA" id="ARBA00022801"/>
    </source>
</evidence>
<dbReference type="Gene3D" id="2.60.120.1620">
    <property type="match status" value="1"/>
</dbReference>
<feature type="domain" description="Gylcosyl hydrolase 115 C-terminal" evidence="3">
    <location>
        <begin position="806"/>
        <end position="982"/>
    </location>
</feature>
<dbReference type="AlphaFoldDB" id="A0A5J5F8P7"/>
<dbReference type="Pfam" id="PF17829">
    <property type="entry name" value="GH115_C"/>
    <property type="match status" value="1"/>
</dbReference>
<dbReference type="Gene3D" id="3.20.20.520">
    <property type="entry name" value="Glycosyl hydrolase family 115"/>
    <property type="match status" value="1"/>
</dbReference>
<dbReference type="Proteomes" id="UP000326924">
    <property type="component" value="Unassembled WGS sequence"/>
</dbReference>
<evidence type="ECO:0000313" key="5">
    <source>
        <dbReference type="Proteomes" id="UP000326924"/>
    </source>
</evidence>
<comment type="caution">
    <text evidence="4">The sequence shown here is derived from an EMBL/GenBank/DDBJ whole genome shotgun (WGS) entry which is preliminary data.</text>
</comment>
<dbReference type="InterPro" id="IPR031924">
    <property type="entry name" value="GH115"/>
</dbReference>
<dbReference type="PANTHER" id="PTHR37842">
    <property type="match status" value="1"/>
</dbReference>
<dbReference type="GO" id="GO:0016787">
    <property type="term" value="F:hydrolase activity"/>
    <property type="evidence" value="ECO:0007669"/>
    <property type="project" value="UniProtKB-KW"/>
</dbReference>
<dbReference type="Gene3D" id="1.20.58.2150">
    <property type="match status" value="1"/>
</dbReference>
<proteinExistence type="predicted"/>
<evidence type="ECO:0000259" key="3">
    <source>
        <dbReference type="Pfam" id="PF17829"/>
    </source>
</evidence>
<evidence type="ECO:0000256" key="2">
    <source>
        <dbReference type="SAM" id="SignalP"/>
    </source>
</evidence>
<keyword evidence="5" id="KW-1185">Reference proteome</keyword>
<feature type="signal peptide" evidence="2">
    <location>
        <begin position="1"/>
        <end position="24"/>
    </location>
</feature>
<sequence>MGPLRFRLLLLVGALFFALTAALGRKPIISTTPQPGALALVSHGSPVANILVSNDDWPGVIRAAHDLSADFGRVTGHNMTLVTGGKCEKTAIIVGTIGNSSLIDALIAAKKIDVKGIKGKREVFQTQLVKNPTAGVAEALVVAGTDKRGCIFGIYEVSEQIGVSPWYYWADVAPRKAANIYALNTQLLSPEPSIKYRGIFLNDEQPALTGWVNANFPRGEWGPGYQREFYSRVFELLLRLKANFMWPAMWDSMFAVDDTMNQQTADMYGIVMGTSHTEPLQMSTKEWNTFGNGSWDYSSNSANIHKYWEKGVERAKPWENMWTIGMRGNGDNYLGNNLLTELLEKVVSDQRGILKDKLGVADVSTVPQVWCLYKDIQAYYEAGMRVPEDVILLWTDDNWGNIRRLPVPSEPNAAGVYYHFDFVGPPRDWKWINTVSLQKTWEQMHLSYQRNAREIWVVNVGDLKPLELPIDYFLNLAYDFAQWGPANKVHTYEQAWAAREFGASHADEIAEIVSLYGFYAARRKYELVDPSSYSLINYHEAATVLDEWKALAARADAVHAQLPAAQKPAFFETVLHPANAAYALHDIHISAAKNILWAQQRRTSANALAEYVLRRFGDDHDLTRAYHGLLGGKWNHMMDQPHLGYMYWQQPMRNTLPPLAWTQLQDPGLAGHMGVAVEGSNGTVPGDDYYNAAEYSNNTLVLPPLDPYAPVPYRTIEVFSRGTEPFHFNITPENPWVHVSPSTGYVHPADPATDATVKVSVDWARAPAGHSIAFIDIASTAGYGDFSAPSVHLPVHNSAVPASFHGFVESNQQLSMAASHATRNTSTGDAYYATIPRLGRTGDAVTLFPVTAASQSPASGPRLEFDIFTFTVPGHPGANVTLHLNAALNFIPHRPLRYALAFDGADPRIVQFVPDAENPLDMPPGWDRAVADGNVWKSTTTHPLARAGEATLKVWALEPGVVIQKVVVDLGGVADSYLGPPESVVV</sequence>
<feature type="chain" id="PRO_5023842115" description="Gylcosyl hydrolase 115 C-terminal domain-containing protein" evidence="2">
    <location>
        <begin position="25"/>
        <end position="986"/>
    </location>
</feature>
<organism evidence="4 5">
    <name type="scientific">Sphaerosporella brunnea</name>
    <dbReference type="NCBI Taxonomy" id="1250544"/>
    <lineage>
        <taxon>Eukaryota</taxon>
        <taxon>Fungi</taxon>
        <taxon>Dikarya</taxon>
        <taxon>Ascomycota</taxon>
        <taxon>Pezizomycotina</taxon>
        <taxon>Pezizomycetes</taxon>
        <taxon>Pezizales</taxon>
        <taxon>Pyronemataceae</taxon>
        <taxon>Sphaerosporella</taxon>
    </lineage>
</organism>
<dbReference type="EMBL" id="VXIS01000013">
    <property type="protein sequence ID" value="KAA8913650.1"/>
    <property type="molecule type" value="Genomic_DNA"/>
</dbReference>
<reference evidence="4 5" key="1">
    <citation type="submission" date="2019-09" db="EMBL/GenBank/DDBJ databases">
        <title>Draft genome of the ectomycorrhizal ascomycete Sphaerosporella brunnea.</title>
        <authorList>
            <consortium name="DOE Joint Genome Institute"/>
            <person name="Benucci G.M."/>
            <person name="Marozzi G."/>
            <person name="Antonielli L."/>
            <person name="Sanchez S."/>
            <person name="Marco P."/>
            <person name="Wang X."/>
            <person name="Falini L.B."/>
            <person name="Barry K."/>
            <person name="Haridas S."/>
            <person name="Lipzen A."/>
            <person name="Labutti K."/>
            <person name="Grigoriev I.V."/>
            <person name="Murat C."/>
            <person name="Martin F."/>
            <person name="Albertini E."/>
            <person name="Donnini D."/>
            <person name="Bonito G."/>
        </authorList>
    </citation>
    <scope>NUCLEOTIDE SEQUENCE [LARGE SCALE GENOMIC DNA]</scope>
    <source>
        <strain evidence="4 5">Sb_GMNB300</strain>
    </source>
</reference>
<dbReference type="Pfam" id="PF15979">
    <property type="entry name" value="Glyco_hydro_115"/>
    <property type="match status" value="1"/>
</dbReference>
<dbReference type="InterPro" id="IPR041437">
    <property type="entry name" value="GH115_C"/>
</dbReference>
<dbReference type="PANTHER" id="PTHR37842:SF2">
    <property type="entry name" value="GYLCOSYL HYDROLASE 115 C-TERMINAL DOMAIN-CONTAINING PROTEIN"/>
    <property type="match status" value="1"/>
</dbReference>
<dbReference type="InterPro" id="IPR029018">
    <property type="entry name" value="Hex-like_dom2"/>
</dbReference>
<keyword evidence="1" id="KW-0378">Hydrolase</keyword>
<protein>
    <recommendedName>
        <fullName evidence="3">Gylcosyl hydrolase 115 C-terminal domain-containing protein</fullName>
    </recommendedName>
</protein>
<accession>A0A5J5F8P7</accession>
<gene>
    <name evidence="4" type="ORF">FN846DRAFT_81675</name>
</gene>